<comment type="catalytic activity">
    <reaction evidence="4">
        <text>chorismate = 3-[(1-carboxyvinyl)-oxy]benzoate + H2O</text>
        <dbReference type="Rhea" id="RHEA:40051"/>
        <dbReference type="ChEBI" id="CHEBI:15377"/>
        <dbReference type="ChEBI" id="CHEBI:29748"/>
        <dbReference type="ChEBI" id="CHEBI:76981"/>
        <dbReference type="EC" id="4.2.1.151"/>
    </reaction>
</comment>
<keyword evidence="6" id="KW-1185">Reference proteome</keyword>
<evidence type="ECO:0000256" key="2">
    <source>
        <dbReference type="ARBA" id="ARBA00022428"/>
    </source>
</evidence>
<comment type="caution">
    <text evidence="5">The sequence shown here is derived from an EMBL/GenBank/DDBJ whole genome shotgun (WGS) entry which is preliminary data.</text>
</comment>
<dbReference type="InterPro" id="IPR003773">
    <property type="entry name" value="Menaquinone_biosynth"/>
</dbReference>
<comment type="pathway">
    <text evidence="1 4">Quinol/quinone metabolism; menaquinone biosynthesis.</text>
</comment>
<reference evidence="6" key="1">
    <citation type="journal article" date="2019" name="Int. J. Syst. Evol. Microbiol.">
        <title>The Global Catalogue of Microorganisms (GCM) 10K type strain sequencing project: providing services to taxonomists for standard genome sequencing and annotation.</title>
        <authorList>
            <consortium name="The Broad Institute Genomics Platform"/>
            <consortium name="The Broad Institute Genome Sequencing Center for Infectious Disease"/>
            <person name="Wu L."/>
            <person name="Ma J."/>
        </authorList>
    </citation>
    <scope>NUCLEOTIDE SEQUENCE [LARGE SCALE GENOMIC DNA]</scope>
    <source>
        <strain evidence="6">CGMCC 1.15342</strain>
    </source>
</reference>
<dbReference type="Proteomes" id="UP000597338">
    <property type="component" value="Unassembled WGS sequence"/>
</dbReference>
<comment type="similarity">
    <text evidence="4">Belongs to the MqnA/MqnD family. MqnA subfamily.</text>
</comment>
<dbReference type="Pfam" id="PF02621">
    <property type="entry name" value="VitK2_biosynth"/>
    <property type="match status" value="1"/>
</dbReference>
<gene>
    <name evidence="4" type="primary">mqnA</name>
    <name evidence="5" type="ORF">GCM10011386_46430</name>
</gene>
<dbReference type="PANTHER" id="PTHR37690:SF1">
    <property type="entry name" value="CHORISMATE DEHYDRATASE"/>
    <property type="match status" value="1"/>
</dbReference>
<dbReference type="Gene3D" id="3.40.190.10">
    <property type="entry name" value="Periplasmic binding protein-like II"/>
    <property type="match status" value="2"/>
</dbReference>
<evidence type="ECO:0000256" key="4">
    <source>
        <dbReference type="HAMAP-Rule" id="MF_00995"/>
    </source>
</evidence>
<comment type="function">
    <text evidence="4">Catalyzes the dehydration of chorismate into 3-[(1-carboxyvinyl)oxy]benzoate, a step in the biosynthesis of menaquinone (MK, vitamin K2).</text>
</comment>
<evidence type="ECO:0000256" key="3">
    <source>
        <dbReference type="ARBA" id="ARBA00023239"/>
    </source>
</evidence>
<proteinExistence type="inferred from homology"/>
<evidence type="ECO:0000256" key="1">
    <source>
        <dbReference type="ARBA" id="ARBA00004863"/>
    </source>
</evidence>
<dbReference type="InterPro" id="IPR030868">
    <property type="entry name" value="MqnA"/>
</dbReference>
<evidence type="ECO:0000313" key="5">
    <source>
        <dbReference type="EMBL" id="GGC48908.1"/>
    </source>
</evidence>
<name>A0ABQ1N1I0_9SPHI</name>
<sequence>MNMEKVSVSAVSYTNTLPFIYGLQHCPVISQIKLSLDVPSVCAQKLIHNEVDLGIVPVAALLEIPQAEIVSEYCLGASGAVNSVFIFSEKPIQEITSLRLDTQSRTSNGLAQILLRNYWNREVHIVLEGNADAYVEIGDRTFGKKNAHSYAYDLSWYWQKMTGLPFTFAAWVANKPLSASFIESFNQALAYGLAHRETIISQLPQRPDFDYRHYLMENIDYRYDERKKKAVSEFLKLMKTLDREPINP</sequence>
<keyword evidence="2 4" id="KW-0474">Menaquinone biosynthesis</keyword>
<dbReference type="SUPFAM" id="SSF53850">
    <property type="entry name" value="Periplasmic binding protein-like II"/>
    <property type="match status" value="1"/>
</dbReference>
<protein>
    <recommendedName>
        <fullName evidence="4">Chorismate dehydratase</fullName>
        <ecNumber evidence="4">4.2.1.151</ecNumber>
    </recommendedName>
    <alternativeName>
        <fullName evidence="4">Menaquinone biosynthetic enzyme MqnA</fullName>
    </alternativeName>
</protein>
<organism evidence="5 6">
    <name type="scientific">Parapedobacter defluvii</name>
    <dbReference type="NCBI Taxonomy" id="2045106"/>
    <lineage>
        <taxon>Bacteria</taxon>
        <taxon>Pseudomonadati</taxon>
        <taxon>Bacteroidota</taxon>
        <taxon>Sphingobacteriia</taxon>
        <taxon>Sphingobacteriales</taxon>
        <taxon>Sphingobacteriaceae</taxon>
        <taxon>Parapedobacter</taxon>
    </lineage>
</organism>
<dbReference type="HAMAP" id="MF_00995">
    <property type="entry name" value="MqnA"/>
    <property type="match status" value="1"/>
</dbReference>
<dbReference type="EC" id="4.2.1.151" evidence="4"/>
<dbReference type="PANTHER" id="PTHR37690">
    <property type="entry name" value="CHORISMATE DEHYDRATASE"/>
    <property type="match status" value="1"/>
</dbReference>
<keyword evidence="3 4" id="KW-0456">Lyase</keyword>
<evidence type="ECO:0000313" key="6">
    <source>
        <dbReference type="Proteomes" id="UP000597338"/>
    </source>
</evidence>
<accession>A0ABQ1N1I0</accession>
<dbReference type="EMBL" id="BMIK01000031">
    <property type="protein sequence ID" value="GGC48908.1"/>
    <property type="molecule type" value="Genomic_DNA"/>
</dbReference>
<dbReference type="CDD" id="cd13634">
    <property type="entry name" value="PBP2_Sco4506"/>
    <property type="match status" value="1"/>
</dbReference>